<comment type="caution">
    <text evidence="18">The sequence shown here is derived from an EMBL/GenBank/DDBJ whole genome shotgun (WGS) entry which is preliminary data.</text>
</comment>
<organism evidence="18 19">
    <name type="scientific">Fluctibacter halophilus</name>
    <dbReference type="NCBI Taxonomy" id="226011"/>
    <lineage>
        <taxon>Bacteria</taxon>
        <taxon>Pseudomonadati</taxon>
        <taxon>Pseudomonadota</taxon>
        <taxon>Gammaproteobacteria</taxon>
        <taxon>Alteromonadales</taxon>
        <taxon>Alteromonadaceae</taxon>
        <taxon>Fluctibacter</taxon>
    </lineage>
</organism>
<dbReference type="Pfam" id="PF02518">
    <property type="entry name" value="HATPase_c"/>
    <property type="match status" value="1"/>
</dbReference>
<evidence type="ECO:0000256" key="15">
    <source>
        <dbReference type="SAM" id="Phobius"/>
    </source>
</evidence>
<evidence type="ECO:0000256" key="6">
    <source>
        <dbReference type="ARBA" id="ARBA00022679"/>
    </source>
</evidence>
<evidence type="ECO:0000313" key="18">
    <source>
        <dbReference type="EMBL" id="MCC2615066.1"/>
    </source>
</evidence>
<dbReference type="CDD" id="cd06225">
    <property type="entry name" value="HAMP"/>
    <property type="match status" value="1"/>
</dbReference>
<dbReference type="SUPFAM" id="SSF55874">
    <property type="entry name" value="ATPase domain of HSP90 chaperone/DNA topoisomerase II/histidine kinase"/>
    <property type="match status" value="1"/>
</dbReference>
<evidence type="ECO:0000256" key="12">
    <source>
        <dbReference type="ARBA" id="ARBA00023012"/>
    </source>
</evidence>
<evidence type="ECO:0000256" key="3">
    <source>
        <dbReference type="ARBA" id="ARBA00022475"/>
    </source>
</evidence>
<feature type="transmembrane region" description="Helical" evidence="15">
    <location>
        <begin position="168"/>
        <end position="188"/>
    </location>
</feature>
<dbReference type="Proteomes" id="UP001520878">
    <property type="component" value="Unassembled WGS sequence"/>
</dbReference>
<keyword evidence="6 14" id="KW-0808">Transferase</keyword>
<dbReference type="RefSeq" id="WP_229156979.1">
    <property type="nucleotide sequence ID" value="NZ_JAJEWP010000001.1"/>
</dbReference>
<dbReference type="Gene3D" id="1.20.5.1930">
    <property type="match status" value="1"/>
</dbReference>
<evidence type="ECO:0000256" key="13">
    <source>
        <dbReference type="ARBA" id="ARBA00023136"/>
    </source>
</evidence>
<feature type="domain" description="HAMP" evidence="17">
    <location>
        <begin position="190"/>
        <end position="242"/>
    </location>
</feature>
<dbReference type="CDD" id="cd19408">
    <property type="entry name" value="NarX_NarQ_sensor"/>
    <property type="match status" value="1"/>
</dbReference>
<reference evidence="18 19" key="1">
    <citation type="submission" date="2021-10" db="EMBL/GenBank/DDBJ databases">
        <title>Draft genome of Aestuariibacter halophilus JC2043.</title>
        <authorList>
            <person name="Emsley S.A."/>
            <person name="Pfannmuller K.M."/>
            <person name="Ushijima B."/>
            <person name="Saw J.H."/>
            <person name="Videau P."/>
        </authorList>
    </citation>
    <scope>NUCLEOTIDE SEQUENCE [LARGE SCALE GENOMIC DNA]</scope>
    <source>
        <strain evidence="18 19">JC2043</strain>
    </source>
</reference>
<dbReference type="InterPro" id="IPR003660">
    <property type="entry name" value="HAMP_dom"/>
</dbReference>
<dbReference type="InterPro" id="IPR016380">
    <property type="entry name" value="Sig_transdc_His_kin_NarX/NarQ"/>
</dbReference>
<keyword evidence="4 14" id="KW-0997">Cell inner membrane</keyword>
<evidence type="ECO:0000256" key="7">
    <source>
        <dbReference type="ARBA" id="ARBA00022692"/>
    </source>
</evidence>
<keyword evidence="19" id="KW-1185">Reference proteome</keyword>
<evidence type="ECO:0000256" key="11">
    <source>
        <dbReference type="ARBA" id="ARBA00022989"/>
    </source>
</evidence>
<accession>A0ABS8G4N1</accession>
<dbReference type="Gene3D" id="1.20.120.960">
    <property type="entry name" value="Histidine kinase NarX, sensor domain"/>
    <property type="match status" value="1"/>
</dbReference>
<evidence type="ECO:0000256" key="4">
    <source>
        <dbReference type="ARBA" id="ARBA00022519"/>
    </source>
</evidence>
<keyword evidence="13 14" id="KW-0472">Membrane</keyword>
<dbReference type="Gene3D" id="6.10.340.10">
    <property type="match status" value="1"/>
</dbReference>
<evidence type="ECO:0000256" key="1">
    <source>
        <dbReference type="ARBA" id="ARBA00000085"/>
    </source>
</evidence>
<dbReference type="PROSITE" id="PS50109">
    <property type="entry name" value="HIS_KIN"/>
    <property type="match status" value="1"/>
</dbReference>
<evidence type="ECO:0000256" key="5">
    <source>
        <dbReference type="ARBA" id="ARBA00022553"/>
    </source>
</evidence>
<dbReference type="SMART" id="SM00387">
    <property type="entry name" value="HATPase_c"/>
    <property type="match status" value="1"/>
</dbReference>
<evidence type="ECO:0000256" key="9">
    <source>
        <dbReference type="ARBA" id="ARBA00022777"/>
    </source>
</evidence>
<dbReference type="Gene3D" id="3.30.565.10">
    <property type="entry name" value="Histidine kinase-like ATPase, C-terminal domain"/>
    <property type="match status" value="1"/>
</dbReference>
<dbReference type="InterPro" id="IPR036890">
    <property type="entry name" value="HATPase_C_sf"/>
</dbReference>
<protein>
    <recommendedName>
        <fullName evidence="14">Sensor protein</fullName>
        <ecNumber evidence="14">2.7.13.3</ecNumber>
    </recommendedName>
</protein>
<dbReference type="Pfam" id="PF00672">
    <property type="entry name" value="HAMP"/>
    <property type="match status" value="1"/>
</dbReference>
<evidence type="ECO:0000256" key="14">
    <source>
        <dbReference type="PIRNR" id="PIRNR003167"/>
    </source>
</evidence>
<name>A0ABS8G4N1_9ALTE</name>
<dbReference type="InterPro" id="IPR042295">
    <property type="entry name" value="NarX-like_N_sf"/>
</dbReference>
<dbReference type="EC" id="2.7.13.3" evidence="14"/>
<keyword evidence="8 14" id="KW-0547">Nucleotide-binding</keyword>
<dbReference type="EMBL" id="JAJEWP010000001">
    <property type="protein sequence ID" value="MCC2615066.1"/>
    <property type="molecule type" value="Genomic_DNA"/>
</dbReference>
<dbReference type="CDD" id="cd16917">
    <property type="entry name" value="HATPase_UhpB-NarQ-NarX-like"/>
    <property type="match status" value="1"/>
</dbReference>
<evidence type="ECO:0000256" key="10">
    <source>
        <dbReference type="ARBA" id="ARBA00022840"/>
    </source>
</evidence>
<evidence type="ECO:0000256" key="2">
    <source>
        <dbReference type="ARBA" id="ARBA00004429"/>
    </source>
</evidence>
<keyword evidence="12 14" id="KW-0902">Two-component regulatory system</keyword>
<feature type="domain" description="Histidine kinase" evidence="16">
    <location>
        <begin position="410"/>
        <end position="608"/>
    </location>
</feature>
<comment type="subcellular location">
    <subcellularLocation>
        <location evidence="2">Cell inner membrane</location>
        <topology evidence="2">Multi-pass membrane protein</topology>
    </subcellularLocation>
</comment>
<comment type="catalytic activity">
    <reaction evidence="1 14">
        <text>ATP + protein L-histidine = ADP + protein N-phospho-L-histidine.</text>
        <dbReference type="EC" id="2.7.13.3"/>
    </reaction>
</comment>
<gene>
    <name evidence="18" type="ORF">LJ739_02265</name>
</gene>
<keyword evidence="7 15" id="KW-0812">Transmembrane</keyword>
<sequence>MKNRIIHSTVFKIGALLFAISFMAVVSMFSSVFVSDGAQNDAHAINVAGSLRMQSYRILSLIQQHTASPSIVSENEILGNIQQLERDLLQGTLAAQSAQMGDETIRQLFPEVVQQWNNRVKPVYVSALSSPYEPARLTELTRSFVANIDRLVLGFQQQAERNIATIRLIQSLALFLMLFFIAFALFIISRHVEKPLSNLTNVAKQLERGDFTAVADESGKDELAILAKAMNKMSRAIYRSHNYLEERVKTKTAKLEKSNASLSLLFDIATSISHTEQDTFNFEPIMKKLADVTGIRDLDLCIMTEQGFVPYEHIVTSDKDLPDKCIQHDCQGCIEHENIFAPDQHQLKYALKNGDADYGVLVVSPSSGELLEEWQHKLFEAVAEQVATGLSLQERHVQTRRIALMQERTVIARELHDSLAQALSYLKIQVSRLQKLKQKDNSEAQIDEVIGELKGGLSSAYRELRELLTTFRLKLDSGSIRSALQQTIQQLMSRSDQFEFTLVADVSHLPLTPQEEIHLLQIAREATQNAFYHSKGRHIDIHLSETDEPCVKLSIQDDGIGIPDDPNKLNHYGLAIMQERSRSLDGTINICTNPMGGTRVEFSFVPQYMRDKQKLAQTA</sequence>
<keyword evidence="11 15" id="KW-1133">Transmembrane helix</keyword>
<evidence type="ECO:0000313" key="19">
    <source>
        <dbReference type="Proteomes" id="UP001520878"/>
    </source>
</evidence>
<evidence type="ECO:0000259" key="17">
    <source>
        <dbReference type="PROSITE" id="PS50885"/>
    </source>
</evidence>
<dbReference type="GO" id="GO:0016301">
    <property type="term" value="F:kinase activity"/>
    <property type="evidence" value="ECO:0007669"/>
    <property type="project" value="UniProtKB-KW"/>
</dbReference>
<dbReference type="Pfam" id="PF13675">
    <property type="entry name" value="PilJ"/>
    <property type="match status" value="1"/>
</dbReference>
<evidence type="ECO:0000256" key="8">
    <source>
        <dbReference type="ARBA" id="ARBA00022741"/>
    </source>
</evidence>
<keyword evidence="5" id="KW-0597">Phosphoprotein</keyword>
<proteinExistence type="predicted"/>
<dbReference type="InterPro" id="IPR005467">
    <property type="entry name" value="His_kinase_dom"/>
</dbReference>
<dbReference type="PANTHER" id="PTHR24421">
    <property type="entry name" value="NITRATE/NITRITE SENSOR PROTEIN NARX-RELATED"/>
    <property type="match status" value="1"/>
</dbReference>
<dbReference type="InterPro" id="IPR003594">
    <property type="entry name" value="HATPase_dom"/>
</dbReference>
<dbReference type="PROSITE" id="PS50885">
    <property type="entry name" value="HAMP"/>
    <property type="match status" value="1"/>
</dbReference>
<dbReference type="Pfam" id="PF07730">
    <property type="entry name" value="HisKA_3"/>
    <property type="match status" value="1"/>
</dbReference>
<dbReference type="PANTHER" id="PTHR24421:SF10">
    <property type="entry name" value="NITRATE_NITRITE SENSOR PROTEIN NARQ"/>
    <property type="match status" value="1"/>
</dbReference>
<evidence type="ECO:0000259" key="16">
    <source>
        <dbReference type="PROSITE" id="PS50109"/>
    </source>
</evidence>
<dbReference type="PIRSF" id="PIRSF003167">
    <property type="entry name" value="STHK_NarX/NarQ"/>
    <property type="match status" value="1"/>
</dbReference>
<keyword evidence="3 14" id="KW-1003">Cell membrane</keyword>
<dbReference type="InterPro" id="IPR050482">
    <property type="entry name" value="Sensor_HK_TwoCompSys"/>
</dbReference>
<dbReference type="SUPFAM" id="SSF158472">
    <property type="entry name" value="HAMP domain-like"/>
    <property type="match status" value="1"/>
</dbReference>
<dbReference type="InterPro" id="IPR011712">
    <property type="entry name" value="Sig_transdc_His_kin_sub3_dim/P"/>
</dbReference>
<dbReference type="SMART" id="SM00304">
    <property type="entry name" value="HAMP"/>
    <property type="match status" value="1"/>
</dbReference>
<dbReference type="InterPro" id="IPR029095">
    <property type="entry name" value="NarX-like_N"/>
</dbReference>
<keyword evidence="10 14" id="KW-0067">ATP-binding</keyword>
<keyword evidence="9 14" id="KW-0418">Kinase</keyword>